<evidence type="ECO:0000313" key="1">
    <source>
        <dbReference type="EMBL" id="KAJ4977063.1"/>
    </source>
</evidence>
<evidence type="ECO:0000313" key="2">
    <source>
        <dbReference type="Proteomes" id="UP001141806"/>
    </source>
</evidence>
<organism evidence="1 2">
    <name type="scientific">Protea cynaroides</name>
    <dbReference type="NCBI Taxonomy" id="273540"/>
    <lineage>
        <taxon>Eukaryota</taxon>
        <taxon>Viridiplantae</taxon>
        <taxon>Streptophyta</taxon>
        <taxon>Embryophyta</taxon>
        <taxon>Tracheophyta</taxon>
        <taxon>Spermatophyta</taxon>
        <taxon>Magnoliopsida</taxon>
        <taxon>Proteales</taxon>
        <taxon>Proteaceae</taxon>
        <taxon>Protea</taxon>
    </lineage>
</organism>
<gene>
    <name evidence="1" type="ORF">NE237_002169</name>
</gene>
<comment type="caution">
    <text evidence="1">The sequence shown here is derived from an EMBL/GenBank/DDBJ whole genome shotgun (WGS) entry which is preliminary data.</text>
</comment>
<name>A0A9Q0KUH7_9MAGN</name>
<dbReference type="EMBL" id="JAMYWD010000003">
    <property type="protein sequence ID" value="KAJ4977063.1"/>
    <property type="molecule type" value="Genomic_DNA"/>
</dbReference>
<accession>A0A9Q0KUH7</accession>
<keyword evidence="2" id="KW-1185">Reference proteome</keyword>
<dbReference type="Proteomes" id="UP001141806">
    <property type="component" value="Unassembled WGS sequence"/>
</dbReference>
<proteinExistence type="predicted"/>
<dbReference type="AlphaFoldDB" id="A0A9Q0KUH7"/>
<protein>
    <submittedName>
        <fullName evidence="1">Uncharacterized protein</fullName>
    </submittedName>
</protein>
<reference evidence="1" key="1">
    <citation type="journal article" date="2023" name="Plant J.">
        <title>The genome of the king protea, Protea cynaroides.</title>
        <authorList>
            <person name="Chang J."/>
            <person name="Duong T.A."/>
            <person name="Schoeman C."/>
            <person name="Ma X."/>
            <person name="Roodt D."/>
            <person name="Barker N."/>
            <person name="Li Z."/>
            <person name="Van de Peer Y."/>
            <person name="Mizrachi E."/>
        </authorList>
    </citation>
    <scope>NUCLEOTIDE SEQUENCE</scope>
    <source>
        <tissue evidence="1">Young leaves</tissue>
    </source>
</reference>
<sequence>MGRWNVPKVMKESVPCLLGKRVIEPVPRPIVGEGHCEADFYEDLGIENPRLHGWKNSPHPARRLQADQQQGVVPPKKLVEMARQFLVMLPNSKIVQQVESGTPATEVQLQNQNSKPLVSLAPVASASLVVPSQQGVYYFMHRIRGFLLAVGVKRSIDQEEVMPPS</sequence>